<comment type="subcellular location">
    <subcellularLocation>
        <location evidence="1">Cytoplasm</location>
    </subcellularLocation>
</comment>
<dbReference type="GO" id="GO:0000049">
    <property type="term" value="F:tRNA binding"/>
    <property type="evidence" value="ECO:0007669"/>
    <property type="project" value="TreeGrafter"/>
</dbReference>
<evidence type="ECO:0000256" key="12">
    <source>
        <dbReference type="SAM" id="MobiDB-lite"/>
    </source>
</evidence>
<keyword evidence="8" id="KW-0547">Nucleotide-binding</keyword>
<evidence type="ECO:0000256" key="6">
    <source>
        <dbReference type="ARBA" id="ARBA00022694"/>
    </source>
</evidence>
<keyword evidence="4" id="KW-0963">Cytoplasm</keyword>
<evidence type="ECO:0000256" key="9">
    <source>
        <dbReference type="ARBA" id="ARBA00022840"/>
    </source>
</evidence>
<evidence type="ECO:0000256" key="7">
    <source>
        <dbReference type="ARBA" id="ARBA00022695"/>
    </source>
</evidence>
<evidence type="ECO:0000256" key="10">
    <source>
        <dbReference type="ARBA" id="ARBA00029774"/>
    </source>
</evidence>
<dbReference type="GO" id="GO:0061710">
    <property type="term" value="F:L-threonylcarbamoyladenylate synthase"/>
    <property type="evidence" value="ECO:0007669"/>
    <property type="project" value="UniProtKB-EC"/>
</dbReference>
<organism evidence="14 15">
    <name type="scientific">Desulfovibrio fairfieldensis</name>
    <dbReference type="NCBI Taxonomy" id="44742"/>
    <lineage>
        <taxon>Bacteria</taxon>
        <taxon>Pseudomonadati</taxon>
        <taxon>Thermodesulfobacteriota</taxon>
        <taxon>Desulfovibrionia</taxon>
        <taxon>Desulfovibrionales</taxon>
        <taxon>Desulfovibrionaceae</taxon>
        <taxon>Desulfovibrio</taxon>
    </lineage>
</organism>
<dbReference type="InterPro" id="IPR017945">
    <property type="entry name" value="DHBP_synth_RibB-like_a/b_dom"/>
</dbReference>
<keyword evidence="9" id="KW-0067">ATP-binding</keyword>
<reference evidence="15" key="1">
    <citation type="submission" date="2016-02" db="EMBL/GenBank/DDBJ databases">
        <authorList>
            <person name="Holder M.E."/>
            <person name="Ajami N.J."/>
            <person name="Petrosino J.F."/>
        </authorList>
    </citation>
    <scope>NUCLEOTIDE SEQUENCE [LARGE SCALE GENOMIC DNA]</scope>
    <source>
        <strain evidence="15">CCUG 45958</strain>
    </source>
</reference>
<dbReference type="PROSITE" id="PS51163">
    <property type="entry name" value="YRDC"/>
    <property type="match status" value="1"/>
</dbReference>
<dbReference type="EMBL" id="CP014229">
    <property type="protein sequence ID" value="AMD88949.1"/>
    <property type="molecule type" value="Genomic_DNA"/>
</dbReference>
<dbReference type="GO" id="GO:0006450">
    <property type="term" value="P:regulation of translational fidelity"/>
    <property type="evidence" value="ECO:0007669"/>
    <property type="project" value="TreeGrafter"/>
</dbReference>
<keyword evidence="7" id="KW-0548">Nucleotidyltransferase</keyword>
<dbReference type="STRING" id="44742.AXF13_01780"/>
<evidence type="ECO:0000313" key="15">
    <source>
        <dbReference type="Proteomes" id="UP000069241"/>
    </source>
</evidence>
<dbReference type="Gene3D" id="3.90.870.10">
    <property type="entry name" value="DHBP synthase"/>
    <property type="match status" value="1"/>
</dbReference>
<keyword evidence="6" id="KW-0819">tRNA processing</keyword>
<proteinExistence type="inferred from homology"/>
<accession>A0A0X8JHQ0</accession>
<evidence type="ECO:0000256" key="5">
    <source>
        <dbReference type="ARBA" id="ARBA00022679"/>
    </source>
</evidence>
<comment type="similarity">
    <text evidence="2">Belongs to the SUA5 family.</text>
</comment>
<evidence type="ECO:0000256" key="1">
    <source>
        <dbReference type="ARBA" id="ARBA00004496"/>
    </source>
</evidence>
<name>A0A0X8JHQ0_9BACT</name>
<keyword evidence="15" id="KW-1185">Reference proteome</keyword>
<comment type="catalytic activity">
    <reaction evidence="11">
        <text>L-threonine + hydrogencarbonate + ATP = L-threonylcarbamoyladenylate + diphosphate + H2O</text>
        <dbReference type="Rhea" id="RHEA:36407"/>
        <dbReference type="ChEBI" id="CHEBI:15377"/>
        <dbReference type="ChEBI" id="CHEBI:17544"/>
        <dbReference type="ChEBI" id="CHEBI:30616"/>
        <dbReference type="ChEBI" id="CHEBI:33019"/>
        <dbReference type="ChEBI" id="CHEBI:57926"/>
        <dbReference type="ChEBI" id="CHEBI:73682"/>
        <dbReference type="EC" id="2.7.7.87"/>
    </reaction>
</comment>
<dbReference type="KEGG" id="dfi:AXF13_01780"/>
<dbReference type="AlphaFoldDB" id="A0A0X8JHQ0"/>
<evidence type="ECO:0000256" key="3">
    <source>
        <dbReference type="ARBA" id="ARBA00012584"/>
    </source>
</evidence>
<feature type="domain" description="YrdC-like" evidence="13">
    <location>
        <begin position="8"/>
        <end position="217"/>
    </location>
</feature>
<dbReference type="Proteomes" id="UP000069241">
    <property type="component" value="Chromosome"/>
</dbReference>
<evidence type="ECO:0000256" key="11">
    <source>
        <dbReference type="ARBA" id="ARBA00048366"/>
    </source>
</evidence>
<sequence>MFDSPCRVLDLEAAARCLRRGGVVIFPTETFYGLGCLAADAAAVGRIYQLKRRPVQRPLPLLAADAAQAGNVVRLEAAPPELVARFWPGPLTLLLPARPGLPEPLLSAGGKAAVRVSPHPLAARLAHLAGGVLTASSANLSGRPPARTLEELDPELLSALAESGDAGGLLPALSEAEQPAGGEPSTLAEPLPEPLPESPAGEEGGCARLRLLRVGAVGVRALTDAGFLCL</sequence>
<evidence type="ECO:0000256" key="2">
    <source>
        <dbReference type="ARBA" id="ARBA00007663"/>
    </source>
</evidence>
<protein>
    <recommendedName>
        <fullName evidence="10">L-threonylcarbamoyladenylate synthase</fullName>
        <ecNumber evidence="3">2.7.7.87</ecNumber>
    </recommendedName>
    <alternativeName>
        <fullName evidence="10">L-threonylcarbamoyladenylate synthase</fullName>
    </alternativeName>
</protein>
<dbReference type="EC" id="2.7.7.87" evidence="3"/>
<dbReference type="RefSeq" id="WP_062251423.1">
    <property type="nucleotide sequence ID" value="NZ_CP014229.1"/>
</dbReference>
<dbReference type="InterPro" id="IPR006070">
    <property type="entry name" value="Sua5-like_dom"/>
</dbReference>
<evidence type="ECO:0000256" key="4">
    <source>
        <dbReference type="ARBA" id="ARBA00022490"/>
    </source>
</evidence>
<feature type="region of interest" description="Disordered" evidence="12">
    <location>
        <begin position="175"/>
        <end position="202"/>
    </location>
</feature>
<dbReference type="GO" id="GO:0005737">
    <property type="term" value="C:cytoplasm"/>
    <property type="evidence" value="ECO:0007669"/>
    <property type="project" value="UniProtKB-SubCell"/>
</dbReference>
<gene>
    <name evidence="14" type="ORF">AXF13_01780</name>
</gene>
<dbReference type="PANTHER" id="PTHR17490">
    <property type="entry name" value="SUA5"/>
    <property type="match status" value="1"/>
</dbReference>
<dbReference type="SUPFAM" id="SSF55821">
    <property type="entry name" value="YrdC/RibB"/>
    <property type="match status" value="1"/>
</dbReference>
<dbReference type="GO" id="GO:0005524">
    <property type="term" value="F:ATP binding"/>
    <property type="evidence" value="ECO:0007669"/>
    <property type="project" value="UniProtKB-KW"/>
</dbReference>
<evidence type="ECO:0000259" key="13">
    <source>
        <dbReference type="PROSITE" id="PS51163"/>
    </source>
</evidence>
<dbReference type="GO" id="GO:0003725">
    <property type="term" value="F:double-stranded RNA binding"/>
    <property type="evidence" value="ECO:0007669"/>
    <property type="project" value="InterPro"/>
</dbReference>
<keyword evidence="5" id="KW-0808">Transferase</keyword>
<dbReference type="Pfam" id="PF01300">
    <property type="entry name" value="Sua5_yciO_yrdC"/>
    <property type="match status" value="1"/>
</dbReference>
<dbReference type="GO" id="GO:0008033">
    <property type="term" value="P:tRNA processing"/>
    <property type="evidence" value="ECO:0007669"/>
    <property type="project" value="UniProtKB-KW"/>
</dbReference>
<dbReference type="PANTHER" id="PTHR17490:SF16">
    <property type="entry name" value="THREONYLCARBAMOYL-AMP SYNTHASE"/>
    <property type="match status" value="1"/>
</dbReference>
<evidence type="ECO:0000313" key="14">
    <source>
        <dbReference type="EMBL" id="AMD88949.1"/>
    </source>
</evidence>
<dbReference type="InterPro" id="IPR050156">
    <property type="entry name" value="TC-AMP_synthase_SUA5"/>
</dbReference>
<evidence type="ECO:0000256" key="8">
    <source>
        <dbReference type="ARBA" id="ARBA00022741"/>
    </source>
</evidence>